<evidence type="ECO:0000313" key="1">
    <source>
        <dbReference type="EMBL" id="KAJ1677326.1"/>
    </source>
</evidence>
<proteinExistence type="predicted"/>
<reference evidence="1" key="1">
    <citation type="submission" date="2022-06" db="EMBL/GenBank/DDBJ databases">
        <title>Phylogenomic reconstructions and comparative analyses of Kickxellomycotina fungi.</title>
        <authorList>
            <person name="Reynolds N.K."/>
            <person name="Stajich J.E."/>
            <person name="Barry K."/>
            <person name="Grigoriev I.V."/>
            <person name="Crous P."/>
            <person name="Smith M.E."/>
        </authorList>
    </citation>
    <scope>NUCLEOTIDE SEQUENCE</scope>
    <source>
        <strain evidence="1">RSA 2271</strain>
    </source>
</reference>
<feature type="non-terminal residue" evidence="1">
    <location>
        <position position="1"/>
    </location>
</feature>
<accession>A0ACC1HNR7</accession>
<gene>
    <name evidence="1" type="primary">RPN6</name>
    <name evidence="1" type="ORF">EV182_006405</name>
</gene>
<keyword evidence="1" id="KW-0647">Proteasome</keyword>
<comment type="caution">
    <text evidence="1">The sequence shown here is derived from an EMBL/GenBank/DDBJ whole genome shotgun (WGS) entry which is preliminary data.</text>
</comment>
<dbReference type="EMBL" id="JAMZIH010002619">
    <property type="protein sequence ID" value="KAJ1677326.1"/>
    <property type="molecule type" value="Genomic_DNA"/>
</dbReference>
<dbReference type="Proteomes" id="UP001145114">
    <property type="component" value="Unassembled WGS sequence"/>
</dbReference>
<organism evidence="1 2">
    <name type="scientific">Spiromyces aspiralis</name>
    <dbReference type="NCBI Taxonomy" id="68401"/>
    <lineage>
        <taxon>Eukaryota</taxon>
        <taxon>Fungi</taxon>
        <taxon>Fungi incertae sedis</taxon>
        <taxon>Zoopagomycota</taxon>
        <taxon>Kickxellomycotina</taxon>
        <taxon>Kickxellomycetes</taxon>
        <taxon>Kickxellales</taxon>
        <taxon>Kickxellaceae</taxon>
        <taxon>Spiromyces</taxon>
    </lineage>
</organism>
<protein>
    <submittedName>
        <fullName evidence="1">26S proteasome regulatory subunit rpn6</fullName>
    </submittedName>
</protein>
<name>A0ACC1HNR7_9FUNG</name>
<keyword evidence="2" id="KW-1185">Reference proteome</keyword>
<sequence>VILKLMAQIARIPRPTGSDEQMQLFEKTIQYAKSTGRTSLRQKLEILLIEYCIDNRPQTPLDNIIKDLLREMKKLDDQLTSTEIYLLQSRLYFSNNNMSDSRTALTNARTAANKASVGQMLQAALDLQLGILHCEGQDFVNANSCFLECIESLGREEDRRNKLKQQHLATSVTTLSGRVSDTLVEFEKMETDFVLATLKQKQLEAVVYTLLCQIMSHEPDEVGRIMAKNPRAAAFKDHQIVKALFKIADAQKRREFRTFNETLSEFQDAIGEYRLLDKQVRLLYNDMIEKNLLQVIQPYAVVEIEHIAKLVGLPVSPVESYLSKMILDKTLAAILDHDKGQLEVLEVPKPDECYRTVLDTIESINDVVDSLYAKAAKLA</sequence>
<evidence type="ECO:0000313" key="2">
    <source>
        <dbReference type="Proteomes" id="UP001145114"/>
    </source>
</evidence>